<dbReference type="AlphaFoldDB" id="A0A1Z3HLY9"/>
<evidence type="ECO:0000313" key="3">
    <source>
        <dbReference type="Proteomes" id="UP000191901"/>
    </source>
</evidence>
<keyword evidence="1" id="KW-0812">Transmembrane</keyword>
<dbReference type="Pfam" id="PF07444">
    <property type="entry name" value="Ycf66_N"/>
    <property type="match status" value="1"/>
</dbReference>
<feature type="transmembrane region" description="Helical" evidence="1">
    <location>
        <begin position="46"/>
        <end position="68"/>
    </location>
</feature>
<dbReference type="STRING" id="1641165.XM38_05540"/>
<keyword evidence="1" id="KW-1133">Transmembrane helix</keyword>
<proteinExistence type="predicted"/>
<dbReference type="InterPro" id="IPR010004">
    <property type="entry name" value="Uncharacterised_Ycf66"/>
</dbReference>
<accession>A0A1Z3HLY9</accession>
<dbReference type="RefSeq" id="WP_080806561.1">
    <property type="nucleotide sequence ID" value="NZ_CP021983.2"/>
</dbReference>
<evidence type="ECO:0000256" key="1">
    <source>
        <dbReference type="SAM" id="Phobius"/>
    </source>
</evidence>
<feature type="transmembrane region" description="Helical" evidence="1">
    <location>
        <begin position="74"/>
        <end position="93"/>
    </location>
</feature>
<name>A0A1Z3HLY9_9CYAN</name>
<dbReference type="Proteomes" id="UP000191901">
    <property type="component" value="Chromosome"/>
</dbReference>
<keyword evidence="3" id="KW-1185">Reference proteome</keyword>
<keyword evidence="1" id="KW-0472">Membrane</keyword>
<gene>
    <name evidence="2" type="ORF">XM38_022620</name>
</gene>
<protein>
    <submittedName>
        <fullName evidence="2">Ycf66-like protein</fullName>
    </submittedName>
</protein>
<feature type="transmembrane region" description="Helical" evidence="1">
    <location>
        <begin position="12"/>
        <end position="34"/>
    </location>
</feature>
<sequence>MVGWTNLSSILGLLQALGSLGYFAVSIAQITTALRSRRLTEPVLRILQLIFAPLILLLSGGILFFNGWRLDPILQFQQLLLSILIGYLILLDLQGNRI</sequence>
<organism evidence="2 3">
    <name type="scientific">Halomicronema hongdechloris C2206</name>
    <dbReference type="NCBI Taxonomy" id="1641165"/>
    <lineage>
        <taxon>Bacteria</taxon>
        <taxon>Bacillati</taxon>
        <taxon>Cyanobacteriota</taxon>
        <taxon>Cyanophyceae</taxon>
        <taxon>Nodosilineales</taxon>
        <taxon>Nodosilineaceae</taxon>
        <taxon>Halomicronema</taxon>
    </lineage>
</organism>
<evidence type="ECO:0000313" key="2">
    <source>
        <dbReference type="EMBL" id="ASC71310.1"/>
    </source>
</evidence>
<dbReference type="EMBL" id="CP021983">
    <property type="protein sequence ID" value="ASC71310.1"/>
    <property type="molecule type" value="Genomic_DNA"/>
</dbReference>
<dbReference type="KEGG" id="hhg:XM38_022620"/>
<reference evidence="2 3" key="1">
    <citation type="journal article" date="2016" name="Biochim. Biophys. Acta">
        <title>Characterization of red-shifted phycobilisomes isolated from the chlorophyll f-containing cyanobacterium Halomicronema hongdechloris.</title>
        <authorList>
            <person name="Li Y."/>
            <person name="Lin Y."/>
            <person name="Garvey C.J."/>
            <person name="Birch D."/>
            <person name="Corkery R.W."/>
            <person name="Loughlin P.C."/>
            <person name="Scheer H."/>
            <person name="Willows R.D."/>
            <person name="Chen M."/>
        </authorList>
    </citation>
    <scope>NUCLEOTIDE SEQUENCE [LARGE SCALE GENOMIC DNA]</scope>
    <source>
        <strain evidence="2 3">C2206</strain>
    </source>
</reference>